<accession>A0A4C1VIM9</accession>
<name>A0A4C1VIM9_EUMVA</name>
<proteinExistence type="predicted"/>
<sequence length="139" mass="15812">MQTLSELRWVCLSKKFLIHLKLCVSCCREYFEPILDDIGTSETGVAIGHSRSVSLYLTLAHWRLDESEEVRAPQGEDELVGCSGLQWIHLPAVADCVVSSRCYCLWGRALHRLSGLPKYKPESLMHGSVRRLLTRDKVR</sequence>
<dbReference type="AlphaFoldDB" id="A0A4C1VIM9"/>
<dbReference type="Proteomes" id="UP000299102">
    <property type="component" value="Unassembled WGS sequence"/>
</dbReference>
<evidence type="ECO:0000313" key="2">
    <source>
        <dbReference type="Proteomes" id="UP000299102"/>
    </source>
</evidence>
<organism evidence="1 2">
    <name type="scientific">Eumeta variegata</name>
    <name type="common">Bagworm moth</name>
    <name type="synonym">Eumeta japonica</name>
    <dbReference type="NCBI Taxonomy" id="151549"/>
    <lineage>
        <taxon>Eukaryota</taxon>
        <taxon>Metazoa</taxon>
        <taxon>Ecdysozoa</taxon>
        <taxon>Arthropoda</taxon>
        <taxon>Hexapoda</taxon>
        <taxon>Insecta</taxon>
        <taxon>Pterygota</taxon>
        <taxon>Neoptera</taxon>
        <taxon>Endopterygota</taxon>
        <taxon>Lepidoptera</taxon>
        <taxon>Glossata</taxon>
        <taxon>Ditrysia</taxon>
        <taxon>Tineoidea</taxon>
        <taxon>Psychidae</taxon>
        <taxon>Oiketicinae</taxon>
        <taxon>Eumeta</taxon>
    </lineage>
</organism>
<gene>
    <name evidence="1" type="ORF">EVAR_29955_1</name>
</gene>
<reference evidence="1 2" key="1">
    <citation type="journal article" date="2019" name="Commun. Biol.">
        <title>The bagworm genome reveals a unique fibroin gene that provides high tensile strength.</title>
        <authorList>
            <person name="Kono N."/>
            <person name="Nakamura H."/>
            <person name="Ohtoshi R."/>
            <person name="Tomita M."/>
            <person name="Numata K."/>
            <person name="Arakawa K."/>
        </authorList>
    </citation>
    <scope>NUCLEOTIDE SEQUENCE [LARGE SCALE GENOMIC DNA]</scope>
</reference>
<protein>
    <submittedName>
        <fullName evidence="1">Uncharacterized protein</fullName>
    </submittedName>
</protein>
<keyword evidence="2" id="KW-1185">Reference proteome</keyword>
<evidence type="ECO:0000313" key="1">
    <source>
        <dbReference type="EMBL" id="GBP37754.1"/>
    </source>
</evidence>
<dbReference type="EMBL" id="BGZK01000338">
    <property type="protein sequence ID" value="GBP37754.1"/>
    <property type="molecule type" value="Genomic_DNA"/>
</dbReference>
<comment type="caution">
    <text evidence="1">The sequence shown here is derived from an EMBL/GenBank/DDBJ whole genome shotgun (WGS) entry which is preliminary data.</text>
</comment>